<dbReference type="PANTHER" id="PTHR28259:SF1">
    <property type="entry name" value="FLUORIDE EXPORT PROTEIN 1-RELATED"/>
    <property type="match status" value="1"/>
</dbReference>
<name>A0ABS6UXS3_9PSEU</name>
<feature type="transmembrane region" description="Helical" evidence="10">
    <location>
        <begin position="42"/>
        <end position="63"/>
    </location>
</feature>
<evidence type="ECO:0000256" key="5">
    <source>
        <dbReference type="ARBA" id="ARBA00023136"/>
    </source>
</evidence>
<keyword evidence="4 10" id="KW-1133">Transmembrane helix</keyword>
<keyword evidence="10" id="KW-0915">Sodium</keyword>
<feature type="transmembrane region" description="Helical" evidence="10">
    <location>
        <begin position="75"/>
        <end position="93"/>
    </location>
</feature>
<evidence type="ECO:0000256" key="9">
    <source>
        <dbReference type="ARBA" id="ARBA00049940"/>
    </source>
</evidence>
<dbReference type="RefSeq" id="WP_218602173.1">
    <property type="nucleotide sequence ID" value="NZ_JADQDJ010000050.1"/>
</dbReference>
<comment type="caution">
    <text evidence="11">The sequence shown here is derived from an EMBL/GenBank/DDBJ whole genome shotgun (WGS) entry which is preliminary data.</text>
</comment>
<evidence type="ECO:0000256" key="3">
    <source>
        <dbReference type="ARBA" id="ARBA00022692"/>
    </source>
</evidence>
<dbReference type="EMBL" id="JADQDK010000001">
    <property type="protein sequence ID" value="MBW0136781.1"/>
    <property type="molecule type" value="Genomic_DNA"/>
</dbReference>
<sequence length="137" mass="13618">MTTAPLAGQAPALAAVAVGGAAGALGRHGLGLAFPHPAGGFPWATFAINVTGCLLLGVLIVLVTERRAAHPLVRPLLGTGVLGGYTTFSTYAVDAHQMVAAGRVLGAAAYVVGTLAAALAATWLGIRLTRLASGLPR</sequence>
<reference evidence="11 12" key="1">
    <citation type="submission" date="2020-11" db="EMBL/GenBank/DDBJ databases">
        <title>Pseudonocardia abyssalis sp. nov. and Pseudonocardia oceani sp. nov., description and phylogenomic analysis of two novel actinomycetes isolated from the deep Southern Ocean.</title>
        <authorList>
            <person name="Parra J."/>
        </authorList>
    </citation>
    <scope>NUCLEOTIDE SEQUENCE [LARGE SCALE GENOMIC DNA]</scope>
    <source>
        <strain evidence="11 12">KRD-168</strain>
    </source>
</reference>
<evidence type="ECO:0000256" key="7">
    <source>
        <dbReference type="ARBA" id="ARBA00035120"/>
    </source>
</evidence>
<accession>A0ABS6UXS3</accession>
<evidence type="ECO:0000313" key="11">
    <source>
        <dbReference type="EMBL" id="MBW0136781.1"/>
    </source>
</evidence>
<evidence type="ECO:0000313" key="12">
    <source>
        <dbReference type="Proteomes" id="UP000694287"/>
    </source>
</evidence>
<comment type="function">
    <text evidence="9 10">Fluoride-specific ion channel. Important for reducing fluoride concentration in the cell, thus reducing its toxicity.</text>
</comment>
<comment type="similarity">
    <text evidence="7 10">Belongs to the fluoride channel Fluc/FEX (TC 1.A.43) family.</text>
</comment>
<proteinExistence type="inferred from homology"/>
<feature type="binding site" evidence="10">
    <location>
        <position position="83"/>
    </location>
    <ligand>
        <name>Na(+)</name>
        <dbReference type="ChEBI" id="CHEBI:29101"/>
        <note>structural</note>
    </ligand>
</feature>
<comment type="activity regulation">
    <text evidence="10">Na(+) is not transported, but it plays an essential structural role and its presence is essential for fluoride channel function.</text>
</comment>
<dbReference type="Proteomes" id="UP000694287">
    <property type="component" value="Unassembled WGS sequence"/>
</dbReference>
<evidence type="ECO:0000256" key="1">
    <source>
        <dbReference type="ARBA" id="ARBA00004651"/>
    </source>
</evidence>
<comment type="subcellular location">
    <subcellularLocation>
        <location evidence="1 10">Cell membrane</location>
        <topology evidence="1 10">Multi-pass membrane protein</topology>
    </subcellularLocation>
</comment>
<feature type="transmembrane region" description="Helical" evidence="10">
    <location>
        <begin position="105"/>
        <end position="126"/>
    </location>
</feature>
<dbReference type="NCBIfam" id="TIGR00494">
    <property type="entry name" value="crcB"/>
    <property type="match status" value="1"/>
</dbReference>
<dbReference type="InterPro" id="IPR003691">
    <property type="entry name" value="FluC"/>
</dbReference>
<dbReference type="HAMAP" id="MF_00454">
    <property type="entry name" value="FluC"/>
    <property type="match status" value="1"/>
</dbReference>
<keyword evidence="10" id="KW-0406">Ion transport</keyword>
<evidence type="ECO:0000256" key="6">
    <source>
        <dbReference type="ARBA" id="ARBA00023303"/>
    </source>
</evidence>
<keyword evidence="2 10" id="KW-1003">Cell membrane</keyword>
<gene>
    <name evidence="10 11" type="primary">crcB</name>
    <name evidence="10" type="synonym">fluC</name>
    <name evidence="11" type="ORF">I4I81_21270</name>
</gene>
<dbReference type="Pfam" id="PF02537">
    <property type="entry name" value="CRCB"/>
    <property type="match status" value="1"/>
</dbReference>
<comment type="catalytic activity">
    <reaction evidence="8">
        <text>fluoride(in) = fluoride(out)</text>
        <dbReference type="Rhea" id="RHEA:76159"/>
        <dbReference type="ChEBI" id="CHEBI:17051"/>
    </reaction>
    <physiologicalReaction direction="left-to-right" evidence="8">
        <dbReference type="Rhea" id="RHEA:76160"/>
    </physiologicalReaction>
</comment>
<keyword evidence="5 10" id="KW-0472">Membrane</keyword>
<keyword evidence="12" id="KW-1185">Reference proteome</keyword>
<keyword evidence="10" id="KW-0479">Metal-binding</keyword>
<keyword evidence="3 10" id="KW-0812">Transmembrane</keyword>
<feature type="binding site" evidence="10">
    <location>
        <position position="86"/>
    </location>
    <ligand>
        <name>Na(+)</name>
        <dbReference type="ChEBI" id="CHEBI:29101"/>
        <note>structural</note>
    </ligand>
</feature>
<evidence type="ECO:0000256" key="8">
    <source>
        <dbReference type="ARBA" id="ARBA00035585"/>
    </source>
</evidence>
<evidence type="ECO:0000256" key="10">
    <source>
        <dbReference type="HAMAP-Rule" id="MF_00454"/>
    </source>
</evidence>
<keyword evidence="10" id="KW-0813">Transport</keyword>
<evidence type="ECO:0000256" key="2">
    <source>
        <dbReference type="ARBA" id="ARBA00022475"/>
    </source>
</evidence>
<dbReference type="PANTHER" id="PTHR28259">
    <property type="entry name" value="FLUORIDE EXPORT PROTEIN 1-RELATED"/>
    <property type="match status" value="1"/>
</dbReference>
<organism evidence="11 12">
    <name type="scientific">Pseudonocardia abyssalis</name>
    <dbReference type="NCBI Taxonomy" id="2792008"/>
    <lineage>
        <taxon>Bacteria</taxon>
        <taxon>Bacillati</taxon>
        <taxon>Actinomycetota</taxon>
        <taxon>Actinomycetes</taxon>
        <taxon>Pseudonocardiales</taxon>
        <taxon>Pseudonocardiaceae</taxon>
        <taxon>Pseudonocardia</taxon>
    </lineage>
</organism>
<protein>
    <recommendedName>
        <fullName evidence="10">Fluoride-specific ion channel FluC</fullName>
    </recommendedName>
</protein>
<keyword evidence="6 10" id="KW-0407">Ion channel</keyword>
<evidence type="ECO:0000256" key="4">
    <source>
        <dbReference type="ARBA" id="ARBA00022989"/>
    </source>
</evidence>